<evidence type="ECO:0000313" key="2">
    <source>
        <dbReference type="Proteomes" id="UP000007014"/>
    </source>
</evidence>
<dbReference type="EMBL" id="AP006485">
    <property type="protein sequence ID" value="BAM79048.1"/>
    <property type="molecule type" value="Genomic_DNA"/>
</dbReference>
<evidence type="ECO:0000313" key="1">
    <source>
        <dbReference type="EMBL" id="BAM79048.1"/>
    </source>
</evidence>
<accession>M1VEU9</accession>
<dbReference type="KEGG" id="cme:CYME_CMC122C"/>
<dbReference type="Gramene" id="CMC122CT">
    <property type="protein sequence ID" value="CMC122CT"/>
    <property type="gene ID" value="CMC122C"/>
</dbReference>
<dbReference type="HOGENOM" id="CLU_750907_0_0_1"/>
<dbReference type="AlphaFoldDB" id="M1VEU9"/>
<reference evidence="1 2" key="2">
    <citation type="journal article" date="2007" name="BMC Biol.">
        <title>A 100%-complete sequence reveals unusually simple genomic features in the hot-spring red alga Cyanidioschyzon merolae.</title>
        <authorList>
            <person name="Nozaki H."/>
            <person name="Takano H."/>
            <person name="Misumi O."/>
            <person name="Terasawa K."/>
            <person name="Matsuzaki M."/>
            <person name="Maruyama S."/>
            <person name="Nishida K."/>
            <person name="Yagisawa F."/>
            <person name="Yoshida Y."/>
            <person name="Fujiwara T."/>
            <person name="Takio S."/>
            <person name="Tamura K."/>
            <person name="Chung S.J."/>
            <person name="Nakamura S."/>
            <person name="Kuroiwa H."/>
            <person name="Tanaka K."/>
            <person name="Sato N."/>
            <person name="Kuroiwa T."/>
        </authorList>
    </citation>
    <scope>NUCLEOTIDE SEQUENCE [LARGE SCALE GENOMIC DNA]</scope>
    <source>
        <strain evidence="1 2">10D</strain>
    </source>
</reference>
<sequence>MPLNYYFRVEIDDSSESSQASLQGRVERKAAEIEQRLESVWGSCFCGSFEVSCHKYARSGEIYRHQSDIKDVQRELPALEAFYTLSVQPSGVFADPVIDAFASASGALDGVRRSSLGTKRNYAVSLIPTSTETAKREGHSFELAVLECAENFPGFMEQYTASLPQRPHGPGDAQKNLWQIRMTRSASIFEYRIEVEKDALGPLFSREGNPPFRVGHSRPEEACHRSTWGASCDHLQRSDLFIAMIRMILTYERPRESGRASSLFIELEIPSPEQGTSSGAGQKCDDISPAPRLCADGSLEHRFLKAFIDSMLPTRLVEYQSTLQLCSLRRKFARVLLDFKIVDGSHELPPDVGRPTPLRIAMCWQMLFS</sequence>
<protein>
    <submittedName>
        <fullName evidence="1">Uncharacterized protein</fullName>
    </submittedName>
</protein>
<reference evidence="1 2" key="1">
    <citation type="journal article" date="2004" name="Nature">
        <title>Genome sequence of the ultrasmall unicellular red alga Cyanidioschyzon merolae 10D.</title>
        <authorList>
            <person name="Matsuzaki M."/>
            <person name="Misumi O."/>
            <person name="Shin-i T."/>
            <person name="Maruyama S."/>
            <person name="Takahara M."/>
            <person name="Miyagishima S."/>
            <person name="Mori T."/>
            <person name="Nishida K."/>
            <person name="Yagisawa F."/>
            <person name="Nishida K."/>
            <person name="Yoshida Y."/>
            <person name="Nishimura Y."/>
            <person name="Nakao S."/>
            <person name="Kobayashi T."/>
            <person name="Momoyama Y."/>
            <person name="Higashiyama T."/>
            <person name="Minoda A."/>
            <person name="Sano M."/>
            <person name="Nomoto H."/>
            <person name="Oishi K."/>
            <person name="Hayashi H."/>
            <person name="Ohta F."/>
            <person name="Nishizaka S."/>
            <person name="Haga S."/>
            <person name="Miura S."/>
            <person name="Morishita T."/>
            <person name="Kabeya Y."/>
            <person name="Terasawa K."/>
            <person name="Suzuki Y."/>
            <person name="Ishii Y."/>
            <person name="Asakawa S."/>
            <person name="Takano H."/>
            <person name="Ohta N."/>
            <person name="Kuroiwa H."/>
            <person name="Tanaka K."/>
            <person name="Shimizu N."/>
            <person name="Sugano S."/>
            <person name="Sato N."/>
            <person name="Nozaki H."/>
            <person name="Ogasawara N."/>
            <person name="Kohara Y."/>
            <person name="Kuroiwa T."/>
        </authorList>
    </citation>
    <scope>NUCLEOTIDE SEQUENCE [LARGE SCALE GENOMIC DNA]</scope>
    <source>
        <strain evidence="1 2">10D</strain>
    </source>
</reference>
<dbReference type="RefSeq" id="XP_005535334.1">
    <property type="nucleotide sequence ID" value="XM_005535277.1"/>
</dbReference>
<keyword evidence="2" id="KW-1185">Reference proteome</keyword>
<organism evidence="1 2">
    <name type="scientific">Cyanidioschyzon merolae (strain NIES-3377 / 10D)</name>
    <name type="common">Unicellular red alga</name>
    <dbReference type="NCBI Taxonomy" id="280699"/>
    <lineage>
        <taxon>Eukaryota</taxon>
        <taxon>Rhodophyta</taxon>
        <taxon>Bangiophyceae</taxon>
        <taxon>Cyanidiales</taxon>
        <taxon>Cyanidiaceae</taxon>
        <taxon>Cyanidioschyzon</taxon>
    </lineage>
</organism>
<proteinExistence type="predicted"/>
<gene>
    <name evidence="1" type="ORF">CYME_CMC122C</name>
</gene>
<dbReference type="Proteomes" id="UP000007014">
    <property type="component" value="Chromosome 3"/>
</dbReference>
<name>M1VEU9_CYAM1</name>
<dbReference type="GeneID" id="16992416"/>